<dbReference type="PROSITE" id="PS50206">
    <property type="entry name" value="RHODANESE_3"/>
    <property type="match status" value="1"/>
</dbReference>
<keyword evidence="1" id="KW-0808">Transferase</keyword>
<dbReference type="Pfam" id="PF00581">
    <property type="entry name" value="Rhodanese"/>
    <property type="match status" value="1"/>
</dbReference>
<dbReference type="CDD" id="cd01448">
    <property type="entry name" value="TST_Repeat_1"/>
    <property type="match status" value="1"/>
</dbReference>
<dbReference type="SUPFAM" id="SSF52821">
    <property type="entry name" value="Rhodanese/Cell cycle control phosphatase"/>
    <property type="match status" value="2"/>
</dbReference>
<dbReference type="InterPro" id="IPR045078">
    <property type="entry name" value="TST/MPST-like"/>
</dbReference>
<dbReference type="InterPro" id="IPR001763">
    <property type="entry name" value="Rhodanese-like_dom"/>
</dbReference>
<dbReference type="Proteomes" id="UP001164746">
    <property type="component" value="Chromosome 11"/>
</dbReference>
<evidence type="ECO:0000313" key="5">
    <source>
        <dbReference type="Proteomes" id="UP001164746"/>
    </source>
</evidence>
<feature type="domain" description="Rhodanese" evidence="3">
    <location>
        <begin position="25"/>
        <end position="142"/>
    </location>
</feature>
<dbReference type="Gene3D" id="3.40.250.10">
    <property type="entry name" value="Rhodanese-like domain"/>
    <property type="match status" value="2"/>
</dbReference>
<proteinExistence type="predicted"/>
<keyword evidence="2" id="KW-0677">Repeat</keyword>
<accession>A0ABY7FDA0</accession>
<evidence type="ECO:0000256" key="2">
    <source>
        <dbReference type="ARBA" id="ARBA00022737"/>
    </source>
</evidence>
<gene>
    <name evidence="4" type="ORF">MAR_001981</name>
</gene>
<dbReference type="SMART" id="SM00450">
    <property type="entry name" value="RHOD"/>
    <property type="match status" value="1"/>
</dbReference>
<dbReference type="InterPro" id="IPR036873">
    <property type="entry name" value="Rhodanese-like_dom_sf"/>
</dbReference>
<name>A0ABY7FDA0_MYAAR</name>
<reference evidence="4" key="1">
    <citation type="submission" date="2022-11" db="EMBL/GenBank/DDBJ databases">
        <title>Centuries of genome instability and evolution in soft-shell clam transmissible cancer (bioRxiv).</title>
        <authorList>
            <person name="Hart S.F.M."/>
            <person name="Yonemitsu M.A."/>
            <person name="Giersch R.M."/>
            <person name="Beal B.F."/>
            <person name="Arriagada G."/>
            <person name="Davis B.W."/>
            <person name="Ostrander E.A."/>
            <person name="Goff S.P."/>
            <person name="Metzger M.J."/>
        </authorList>
    </citation>
    <scope>NUCLEOTIDE SEQUENCE</scope>
    <source>
        <strain evidence="4">MELC-2E11</strain>
        <tissue evidence="4">Siphon/mantle</tissue>
    </source>
</reference>
<dbReference type="EMBL" id="CP111022">
    <property type="protein sequence ID" value="WAR20143.1"/>
    <property type="molecule type" value="Genomic_DNA"/>
</dbReference>
<organism evidence="4 5">
    <name type="scientific">Mya arenaria</name>
    <name type="common">Soft-shell clam</name>
    <dbReference type="NCBI Taxonomy" id="6604"/>
    <lineage>
        <taxon>Eukaryota</taxon>
        <taxon>Metazoa</taxon>
        <taxon>Spiralia</taxon>
        <taxon>Lophotrochozoa</taxon>
        <taxon>Mollusca</taxon>
        <taxon>Bivalvia</taxon>
        <taxon>Autobranchia</taxon>
        <taxon>Heteroconchia</taxon>
        <taxon>Euheterodonta</taxon>
        <taxon>Imparidentia</taxon>
        <taxon>Neoheterodontei</taxon>
        <taxon>Myida</taxon>
        <taxon>Myoidea</taxon>
        <taxon>Myidae</taxon>
        <taxon>Mya</taxon>
    </lineage>
</organism>
<dbReference type="PANTHER" id="PTHR11364">
    <property type="entry name" value="THIOSULFATE SULFERTANSFERASE"/>
    <property type="match status" value="1"/>
</dbReference>
<evidence type="ECO:0000256" key="1">
    <source>
        <dbReference type="ARBA" id="ARBA00022679"/>
    </source>
</evidence>
<evidence type="ECO:0000313" key="4">
    <source>
        <dbReference type="EMBL" id="WAR20143.1"/>
    </source>
</evidence>
<sequence>MSLARVRTIVSTNWLKEQISTRTKPSRQLRILDTAFSFDRDVDSYKDGYQRGHIPQSLHFNIFQCTQSTPEISVNLPDLNCFTEYVRDLGIWPDTHVVTYHHDLPLSAFRTWWMFRLFGHRNISVLDGGITKWQKDGYEITTDEPIIERSDFVAKMDKSLLRNYEDVIRNYKTKEEQIVEARVKDHPTRIDVFDAAGVDVAKPMFVTCLRGMTACGTAAAARILGKDDVPIYYVHV</sequence>
<keyword evidence="5" id="KW-1185">Reference proteome</keyword>
<protein>
    <submittedName>
        <fullName evidence="4">THTR-like protein</fullName>
    </submittedName>
</protein>
<evidence type="ECO:0000259" key="3">
    <source>
        <dbReference type="PROSITE" id="PS50206"/>
    </source>
</evidence>
<dbReference type="PANTHER" id="PTHR11364:SF27">
    <property type="entry name" value="SULFURTRANSFERASE"/>
    <property type="match status" value="1"/>
</dbReference>